<evidence type="ECO:0000313" key="18">
    <source>
        <dbReference type="Proteomes" id="UP000018763"/>
    </source>
</evidence>
<evidence type="ECO:0000256" key="13">
    <source>
        <dbReference type="ARBA" id="ARBA00032493"/>
    </source>
</evidence>
<evidence type="ECO:0000256" key="6">
    <source>
        <dbReference type="ARBA" id="ARBA00022630"/>
    </source>
</evidence>
<dbReference type="AlphaFoldDB" id="V5XGE1"/>
<reference evidence="17 18" key="1">
    <citation type="journal article" date="2014" name="Genome Announc.">
        <title>Complete Genome Sequence of Sterol-Transforming Mycobacterium neoaurum Strain VKM Ac-1815D.</title>
        <authorList>
            <person name="Shtratnikova V.Y."/>
            <person name="Bragin E.Y."/>
            <person name="Dovbnya D.V."/>
            <person name="Pekov Y.A."/>
            <person name="Schelkunov M.I."/>
            <person name="Strizhov N."/>
            <person name="Ivashina T.V."/>
            <person name="Ashapkin V.V."/>
            <person name="Donova M.V."/>
        </authorList>
    </citation>
    <scope>NUCLEOTIDE SEQUENCE [LARGE SCALE GENOMIC DNA]</scope>
    <source>
        <strain evidence="17 18">VKM Ac-1815D</strain>
    </source>
</reference>
<keyword evidence="8" id="KW-0521">NADP</keyword>
<keyword evidence="18" id="KW-1185">Reference proteome</keyword>
<comment type="cofactor">
    <cofactor evidence="1">
        <name>FAD</name>
        <dbReference type="ChEBI" id="CHEBI:57692"/>
    </cofactor>
</comment>
<dbReference type="InterPro" id="IPR025700">
    <property type="entry name" value="Lys/Orn_oxygenase"/>
</dbReference>
<evidence type="ECO:0000256" key="5">
    <source>
        <dbReference type="ARBA" id="ARBA00016406"/>
    </source>
</evidence>
<protein>
    <recommendedName>
        <fullName evidence="5">L-lysine N6-monooxygenase MbtG</fullName>
        <ecNumber evidence="4">1.14.13.59</ecNumber>
    </recommendedName>
    <alternativeName>
        <fullName evidence="14">Lysine 6-N-hydroxylase</fullName>
    </alternativeName>
    <alternativeName>
        <fullName evidence="13">Lysine N6-hydroxylase</fullName>
    </alternativeName>
    <alternativeName>
        <fullName evidence="11">Lysine-N-oxygenase</fullName>
    </alternativeName>
    <alternativeName>
        <fullName evidence="12">Mycobactin synthase protein G</fullName>
    </alternativeName>
</protein>
<evidence type="ECO:0000256" key="1">
    <source>
        <dbReference type="ARBA" id="ARBA00001974"/>
    </source>
</evidence>
<comment type="similarity">
    <text evidence="3">Belongs to the lysine N(6)-hydroxylase/L-ornithine N(5)-oxygenase family.</text>
</comment>
<dbReference type="eggNOG" id="COG3486">
    <property type="taxonomic scope" value="Bacteria"/>
</dbReference>
<dbReference type="EMBL" id="CP006936">
    <property type="protein sequence ID" value="AHC26484.1"/>
    <property type="molecule type" value="Genomic_DNA"/>
</dbReference>
<organism evidence="17 18">
    <name type="scientific">Mycolicibacterium neoaurum VKM Ac-1815D</name>
    <dbReference type="NCBI Taxonomy" id="700508"/>
    <lineage>
        <taxon>Bacteria</taxon>
        <taxon>Bacillati</taxon>
        <taxon>Actinomycetota</taxon>
        <taxon>Actinomycetes</taxon>
        <taxon>Mycobacteriales</taxon>
        <taxon>Mycobacteriaceae</taxon>
        <taxon>Mycolicibacterium</taxon>
    </lineage>
</organism>
<keyword evidence="10 17" id="KW-0503">Monooxygenase</keyword>
<dbReference type="GO" id="GO:0047091">
    <property type="term" value="F:L-lysine 6-monooxygenase (NADPH) activity"/>
    <property type="evidence" value="ECO:0007669"/>
    <property type="project" value="UniProtKB-EC"/>
</dbReference>
<comment type="catalytic activity">
    <reaction evidence="15">
        <text>L-lysine + NADPH + O2 = N(6)-hydroxy-L-lysine + NADP(+) + H2O</text>
        <dbReference type="Rhea" id="RHEA:23228"/>
        <dbReference type="ChEBI" id="CHEBI:15377"/>
        <dbReference type="ChEBI" id="CHEBI:15379"/>
        <dbReference type="ChEBI" id="CHEBI:32551"/>
        <dbReference type="ChEBI" id="CHEBI:57783"/>
        <dbReference type="ChEBI" id="CHEBI:57820"/>
        <dbReference type="ChEBI" id="CHEBI:58349"/>
        <dbReference type="EC" id="1.14.13.59"/>
    </reaction>
</comment>
<dbReference type="InterPro" id="IPR036188">
    <property type="entry name" value="FAD/NAD-bd_sf"/>
</dbReference>
<dbReference type="Gene3D" id="3.50.50.60">
    <property type="entry name" value="FAD/NAD(P)-binding domain"/>
    <property type="match status" value="1"/>
</dbReference>
<keyword evidence="9" id="KW-0560">Oxidoreductase</keyword>
<dbReference type="GO" id="GO:0006879">
    <property type="term" value="P:intracellular iron ion homeostasis"/>
    <property type="evidence" value="ECO:0007669"/>
    <property type="project" value="TreeGrafter"/>
</dbReference>
<evidence type="ECO:0000256" key="12">
    <source>
        <dbReference type="ARBA" id="ARBA00031158"/>
    </source>
</evidence>
<evidence type="ECO:0000256" key="16">
    <source>
        <dbReference type="SAM" id="SignalP"/>
    </source>
</evidence>
<evidence type="ECO:0000256" key="7">
    <source>
        <dbReference type="ARBA" id="ARBA00022827"/>
    </source>
</evidence>
<evidence type="ECO:0000256" key="10">
    <source>
        <dbReference type="ARBA" id="ARBA00023033"/>
    </source>
</evidence>
<evidence type="ECO:0000256" key="15">
    <source>
        <dbReference type="ARBA" id="ARBA00048407"/>
    </source>
</evidence>
<proteinExistence type="inferred from homology"/>
<comment type="pathway">
    <text evidence="2">Siderophore biosynthesis; mycobactin biosynthesis.</text>
</comment>
<dbReference type="Proteomes" id="UP000018763">
    <property type="component" value="Chromosome"/>
</dbReference>
<dbReference type="PANTHER" id="PTHR42802:SF1">
    <property type="entry name" value="L-ORNITHINE N(5)-MONOOXYGENASE"/>
    <property type="match status" value="1"/>
</dbReference>
<keyword evidence="7" id="KW-0274">FAD</keyword>
<feature type="signal peptide" evidence="16">
    <location>
        <begin position="1"/>
        <end position="21"/>
    </location>
</feature>
<evidence type="ECO:0000313" key="17">
    <source>
        <dbReference type="EMBL" id="AHC26484.1"/>
    </source>
</evidence>
<dbReference type="SUPFAM" id="SSF51905">
    <property type="entry name" value="FAD/NAD(P)-binding domain"/>
    <property type="match status" value="1"/>
</dbReference>
<evidence type="ECO:0000256" key="11">
    <source>
        <dbReference type="ARBA" id="ARBA00029939"/>
    </source>
</evidence>
<dbReference type="HOGENOM" id="CLU_052650_0_0_11"/>
<keyword evidence="16" id="KW-0732">Signal</keyword>
<accession>V5XGE1</accession>
<evidence type="ECO:0000256" key="3">
    <source>
        <dbReference type="ARBA" id="ARBA00007588"/>
    </source>
</evidence>
<dbReference type="KEGG" id="mne:D174_18780"/>
<name>V5XGE1_MYCNE</name>
<dbReference type="EC" id="1.14.13.59" evidence="4"/>
<evidence type="ECO:0000256" key="4">
    <source>
        <dbReference type="ARBA" id="ARBA00013076"/>
    </source>
</evidence>
<evidence type="ECO:0000256" key="9">
    <source>
        <dbReference type="ARBA" id="ARBA00023002"/>
    </source>
</evidence>
<keyword evidence="6" id="KW-0285">Flavoprotein</keyword>
<evidence type="ECO:0000256" key="14">
    <source>
        <dbReference type="ARBA" id="ARBA00032738"/>
    </source>
</evidence>
<dbReference type="GeneID" id="43451509"/>
<dbReference type="PANTHER" id="PTHR42802">
    <property type="entry name" value="MONOOXYGENASE"/>
    <property type="match status" value="1"/>
</dbReference>
<dbReference type="RefSeq" id="WP_019514597.1">
    <property type="nucleotide sequence ID" value="NC_023036.2"/>
</dbReference>
<sequence>MTKTLAVIGAGVKAIAVAAKAAELRAMGVPAPEVVAIERTAVAANWQAAGGWTDGQHRLGTGPEKDIGFPYQSALVARRNAELDERMMRHSWQSYLVSSGQFAEWIDRGRPAPTHKRWSQYLNWVASNIGMQVRTGDVTEIGLQYTDDATRWELGTREGVVHADALMITGPGQAERSLLPGNPRVLSIAQFWHRAAQNELISADRVAVIGGGETAGTMLDELFRHRVSTITVISPQVTLFTRGEGFFENSLYSDPIHWAGLTPAEKRDAMNRTDRGVFSVRVQDALLADDRIRHLRGRVAHAVARDERIRLTLQTERGGERLETVHGFDLVIDGSGANAMWFVPLLRQEALDVLELGLGGPLTADSITESIGYDLSVDDVDPKLFLPGLAGLTQGPGFPNLSCLGRLSDRVLGSDVFATPAVQTDNRRKAHEQQSIR</sequence>
<evidence type="ECO:0000256" key="8">
    <source>
        <dbReference type="ARBA" id="ARBA00022857"/>
    </source>
</evidence>
<evidence type="ECO:0000256" key="2">
    <source>
        <dbReference type="ARBA" id="ARBA00005102"/>
    </source>
</evidence>
<gene>
    <name evidence="17" type="ORF">D174_18780</name>
</gene>
<dbReference type="Pfam" id="PF13434">
    <property type="entry name" value="Lys_Orn_oxgnase"/>
    <property type="match status" value="1"/>
</dbReference>
<feature type="chain" id="PRO_5004742738" description="L-lysine N6-monooxygenase MbtG" evidence="16">
    <location>
        <begin position="22"/>
        <end position="437"/>
    </location>
</feature>